<evidence type="ECO:0000256" key="1">
    <source>
        <dbReference type="ARBA" id="ARBA00001917"/>
    </source>
</evidence>
<dbReference type="EMBL" id="FRAC01000007">
    <property type="protein sequence ID" value="SHJ75656.1"/>
    <property type="molecule type" value="Genomic_DNA"/>
</dbReference>
<keyword evidence="8" id="KW-1185">Reference proteome</keyword>
<gene>
    <name evidence="7" type="ORF">SAMN02745136_00746</name>
</gene>
<reference evidence="7 8" key="1">
    <citation type="submission" date="2016-11" db="EMBL/GenBank/DDBJ databases">
        <authorList>
            <person name="Jaros S."/>
            <person name="Januszkiewicz K."/>
            <person name="Wedrychowicz H."/>
        </authorList>
    </citation>
    <scope>NUCLEOTIDE SEQUENCE [LARGE SCALE GENOMIC DNA]</scope>
    <source>
        <strain evidence="7 8">DSM 15929</strain>
    </source>
</reference>
<evidence type="ECO:0000256" key="4">
    <source>
        <dbReference type="ARBA" id="ARBA00022643"/>
    </source>
</evidence>
<keyword evidence="5" id="KW-0560">Oxidoreductase</keyword>
<comment type="cofactor">
    <cofactor evidence="1">
        <name>FMN</name>
        <dbReference type="ChEBI" id="CHEBI:58210"/>
    </cofactor>
</comment>
<dbReference type="InterPro" id="IPR029478">
    <property type="entry name" value="TM1586_NiRdase"/>
</dbReference>
<dbReference type="OrthoDB" id="9814075at2"/>
<organism evidence="7 8">
    <name type="scientific">Anaerocolumna jejuensis DSM 15929</name>
    <dbReference type="NCBI Taxonomy" id="1121322"/>
    <lineage>
        <taxon>Bacteria</taxon>
        <taxon>Bacillati</taxon>
        <taxon>Bacillota</taxon>
        <taxon>Clostridia</taxon>
        <taxon>Lachnospirales</taxon>
        <taxon>Lachnospiraceae</taxon>
        <taxon>Anaerocolumna</taxon>
    </lineage>
</organism>
<dbReference type="AlphaFoldDB" id="A0A1M6LWV2"/>
<evidence type="ECO:0000256" key="5">
    <source>
        <dbReference type="ARBA" id="ARBA00023002"/>
    </source>
</evidence>
<protein>
    <submittedName>
        <fullName evidence="7">Nitroreductase</fullName>
    </submittedName>
</protein>
<dbReference type="PANTHER" id="PTHR43673:SF2">
    <property type="entry name" value="NITROREDUCTASE"/>
    <property type="match status" value="1"/>
</dbReference>
<keyword evidence="4" id="KW-0288">FMN</keyword>
<dbReference type="GO" id="GO:0016491">
    <property type="term" value="F:oxidoreductase activity"/>
    <property type="evidence" value="ECO:0007669"/>
    <property type="project" value="UniProtKB-KW"/>
</dbReference>
<evidence type="ECO:0000313" key="8">
    <source>
        <dbReference type="Proteomes" id="UP000184386"/>
    </source>
</evidence>
<evidence type="ECO:0000256" key="2">
    <source>
        <dbReference type="ARBA" id="ARBA00007118"/>
    </source>
</evidence>
<dbReference type="Gene3D" id="3.40.109.10">
    <property type="entry name" value="NADH Oxidase"/>
    <property type="match status" value="1"/>
</dbReference>
<sequence length="255" mass="29245">MNLYEAIFVRKSIRKYSMDKIDQKVIDHIMNFADSIPMLFDDIKVKLELVQLADLKHFQPGILTVKAPYYLVLYSTKESGYLLNAGHLMEQIALYITARGLGTCYIGNLNLKNKVLEEEEYEQVIALAFGEGECEVYRQSDKAKRLPLKSIAVFKEEADKNVRSIVSAARLAPSGMNSQPWRMVVYNNRIHLFCKKNIFIRNVMKETGLLDMGICLAHILIGAEEMWLEAKPLYMNNISSQSFKKNDYIISVKMS</sequence>
<dbReference type="CDD" id="cd02062">
    <property type="entry name" value="Nitro_FMN_reductase"/>
    <property type="match status" value="1"/>
</dbReference>
<evidence type="ECO:0000256" key="3">
    <source>
        <dbReference type="ARBA" id="ARBA00022630"/>
    </source>
</evidence>
<dbReference type="Proteomes" id="UP000184386">
    <property type="component" value="Unassembled WGS sequence"/>
</dbReference>
<proteinExistence type="inferred from homology"/>
<dbReference type="SUPFAM" id="SSF55469">
    <property type="entry name" value="FMN-dependent nitroreductase-like"/>
    <property type="match status" value="1"/>
</dbReference>
<dbReference type="Pfam" id="PF14512">
    <property type="entry name" value="TM1586_NiRdase"/>
    <property type="match status" value="1"/>
</dbReference>
<accession>A0A1M6LWV2</accession>
<dbReference type="InterPro" id="IPR000415">
    <property type="entry name" value="Nitroreductase-like"/>
</dbReference>
<feature type="domain" description="Putative nitroreductase TM1586" evidence="6">
    <location>
        <begin position="2"/>
        <end position="223"/>
    </location>
</feature>
<dbReference type="PANTHER" id="PTHR43673">
    <property type="entry name" value="NAD(P)H NITROREDUCTASE YDGI-RELATED"/>
    <property type="match status" value="1"/>
</dbReference>
<name>A0A1M6LWV2_9FIRM</name>
<comment type="similarity">
    <text evidence="2">Belongs to the nitroreductase family.</text>
</comment>
<dbReference type="Gene3D" id="3.40.109.30">
    <property type="entry name" value="putative nitroreductase (tm1586), domain 2"/>
    <property type="match status" value="1"/>
</dbReference>
<dbReference type="STRING" id="1121322.SAMN02745136_00746"/>
<dbReference type="RefSeq" id="WP_073273103.1">
    <property type="nucleotide sequence ID" value="NZ_FRAC01000007.1"/>
</dbReference>
<evidence type="ECO:0000313" key="7">
    <source>
        <dbReference type="EMBL" id="SHJ75656.1"/>
    </source>
</evidence>
<evidence type="ECO:0000259" key="6">
    <source>
        <dbReference type="Pfam" id="PF14512"/>
    </source>
</evidence>
<keyword evidence="3" id="KW-0285">Flavoprotein</keyword>